<evidence type="ECO:0000313" key="2">
    <source>
        <dbReference type="EMBL" id="GFB21514.1"/>
    </source>
</evidence>
<dbReference type="AlphaFoldDB" id="A0A699L1Z8"/>
<sequence length="103" mass="11751">EPVFEVTDIEMPLNQGDDVGNTNDQPNVDAASKDDWFKKPERPSTLNSDWNTTKSIDFRPPQSWINKIAKAEKSPLTFDELMSTPIDFSAYVMNNLKIENMTQ</sequence>
<feature type="non-terminal residue" evidence="2">
    <location>
        <position position="1"/>
    </location>
</feature>
<organism evidence="2">
    <name type="scientific">Tanacetum cinerariifolium</name>
    <name type="common">Dalmatian daisy</name>
    <name type="synonym">Chrysanthemum cinerariifolium</name>
    <dbReference type="NCBI Taxonomy" id="118510"/>
    <lineage>
        <taxon>Eukaryota</taxon>
        <taxon>Viridiplantae</taxon>
        <taxon>Streptophyta</taxon>
        <taxon>Embryophyta</taxon>
        <taxon>Tracheophyta</taxon>
        <taxon>Spermatophyta</taxon>
        <taxon>Magnoliopsida</taxon>
        <taxon>eudicotyledons</taxon>
        <taxon>Gunneridae</taxon>
        <taxon>Pentapetalae</taxon>
        <taxon>asterids</taxon>
        <taxon>campanulids</taxon>
        <taxon>Asterales</taxon>
        <taxon>Asteraceae</taxon>
        <taxon>Asteroideae</taxon>
        <taxon>Anthemideae</taxon>
        <taxon>Anthemidinae</taxon>
        <taxon>Tanacetum</taxon>
    </lineage>
</organism>
<name>A0A699L1Z8_TANCI</name>
<accession>A0A699L1Z8</accession>
<feature type="compositionally biased region" description="Polar residues" evidence="1">
    <location>
        <begin position="44"/>
        <end position="54"/>
    </location>
</feature>
<proteinExistence type="predicted"/>
<protein>
    <submittedName>
        <fullName evidence="2">Uncharacterized protein</fullName>
    </submittedName>
</protein>
<dbReference type="EMBL" id="BKCJ010577330">
    <property type="protein sequence ID" value="GFB21514.1"/>
    <property type="molecule type" value="Genomic_DNA"/>
</dbReference>
<comment type="caution">
    <text evidence="2">The sequence shown here is derived from an EMBL/GenBank/DDBJ whole genome shotgun (WGS) entry which is preliminary data.</text>
</comment>
<feature type="compositionally biased region" description="Basic and acidic residues" evidence="1">
    <location>
        <begin position="31"/>
        <end position="42"/>
    </location>
</feature>
<feature type="region of interest" description="Disordered" evidence="1">
    <location>
        <begin position="1"/>
        <end position="54"/>
    </location>
</feature>
<evidence type="ECO:0000256" key="1">
    <source>
        <dbReference type="SAM" id="MobiDB-lite"/>
    </source>
</evidence>
<gene>
    <name evidence="2" type="ORF">Tci_693485</name>
</gene>
<reference evidence="2" key="1">
    <citation type="journal article" date="2019" name="Sci. Rep.">
        <title>Draft genome of Tanacetum cinerariifolium, the natural source of mosquito coil.</title>
        <authorList>
            <person name="Yamashiro T."/>
            <person name="Shiraishi A."/>
            <person name="Satake H."/>
            <person name="Nakayama K."/>
        </authorList>
    </citation>
    <scope>NUCLEOTIDE SEQUENCE</scope>
</reference>